<keyword evidence="1" id="KW-1133">Transmembrane helix</keyword>
<proteinExistence type="predicted"/>
<dbReference type="OMA" id="TIAFRMA"/>
<keyword evidence="3" id="KW-1185">Reference proteome</keyword>
<feature type="transmembrane region" description="Helical" evidence="1">
    <location>
        <begin position="243"/>
        <end position="260"/>
    </location>
</feature>
<dbReference type="RefSeq" id="XP_020912501.1">
    <property type="nucleotide sequence ID" value="XM_021056842.2"/>
</dbReference>
<organism evidence="2 3">
    <name type="scientific">Exaiptasia diaphana</name>
    <name type="common">Tropical sea anemone</name>
    <name type="synonym">Aiptasia pulchella</name>
    <dbReference type="NCBI Taxonomy" id="2652724"/>
    <lineage>
        <taxon>Eukaryota</taxon>
        <taxon>Metazoa</taxon>
        <taxon>Cnidaria</taxon>
        <taxon>Anthozoa</taxon>
        <taxon>Hexacorallia</taxon>
        <taxon>Actiniaria</taxon>
        <taxon>Aiptasiidae</taxon>
        <taxon>Exaiptasia</taxon>
    </lineage>
</organism>
<dbReference type="KEGG" id="epa:110250235"/>
<evidence type="ECO:0000313" key="2">
    <source>
        <dbReference type="EnsemblMetazoa" id="XP_020912501.1"/>
    </source>
</evidence>
<dbReference type="OrthoDB" id="5974999at2759"/>
<evidence type="ECO:0000313" key="3">
    <source>
        <dbReference type="Proteomes" id="UP000887567"/>
    </source>
</evidence>
<reference evidence="2" key="1">
    <citation type="submission" date="2022-11" db="UniProtKB">
        <authorList>
            <consortium name="EnsemblMetazoa"/>
        </authorList>
    </citation>
    <scope>IDENTIFICATION</scope>
</reference>
<name>A0A913XZV9_EXADI</name>
<keyword evidence="1" id="KW-0472">Membrane</keyword>
<sequence length="266" mass="31136">MVSLSEDSNFNFGEIIDKSLFEDEMVAIAKKLHDKKMSVYDLQSTTDAMSHEKDKYVMINIYKMHASIVVVDKELFKTLLFEPIFGQLIDGRNIFMRQDSETYRRMATSIPLQQYHICLDETNSKYMLTRNMYYFNWLMKSRSFFVGESAMCYLYFQLLALQVVPSRYRLLESDCLEFAKRFAMEVAVRENGIRASEVRVLYTTLRVSEQYFIENLEQSSRNNPTSAFSVAVSYFMSFKPERIVISGICVLVVTIAFRMARQLKSE</sequence>
<dbReference type="Proteomes" id="UP000887567">
    <property type="component" value="Unplaced"/>
</dbReference>
<accession>A0A913XZV9</accession>
<keyword evidence="1" id="KW-0812">Transmembrane</keyword>
<evidence type="ECO:0000256" key="1">
    <source>
        <dbReference type="SAM" id="Phobius"/>
    </source>
</evidence>
<dbReference type="GeneID" id="110250235"/>
<dbReference type="EnsemblMetazoa" id="XM_021056842.2">
    <property type="protein sequence ID" value="XP_020912501.1"/>
    <property type="gene ID" value="LOC110250235"/>
</dbReference>
<protein>
    <submittedName>
        <fullName evidence="2">Uncharacterized protein</fullName>
    </submittedName>
</protein>
<dbReference type="AlphaFoldDB" id="A0A913XZV9"/>